<feature type="domain" description="Glycosyltransferase N-terminal" evidence="6">
    <location>
        <begin position="21"/>
        <end position="248"/>
    </location>
</feature>
<dbReference type="SUPFAM" id="SSF53756">
    <property type="entry name" value="UDP-Glycosyltransferase/glycogen phosphorylase"/>
    <property type="match status" value="1"/>
</dbReference>
<dbReference type="Pfam" id="PF00201">
    <property type="entry name" value="UDPGT"/>
    <property type="match status" value="1"/>
</dbReference>
<evidence type="ECO:0000256" key="3">
    <source>
        <dbReference type="RuleBase" id="RU003718"/>
    </source>
</evidence>
<dbReference type="PROSITE" id="PS00375">
    <property type="entry name" value="UDPGT"/>
    <property type="match status" value="1"/>
</dbReference>
<comment type="similarity">
    <text evidence="1 3">Belongs to the UDP-glycosyltransferase family.</text>
</comment>
<keyword evidence="3" id="KW-0328">Glycosyltransferase</keyword>
<dbReference type="GO" id="GO:0008194">
    <property type="term" value="F:UDP-glycosyltransferase activity"/>
    <property type="evidence" value="ECO:0007669"/>
    <property type="project" value="InterPro"/>
</dbReference>
<dbReference type="CDD" id="cd03784">
    <property type="entry name" value="GT1_Gtf-like"/>
    <property type="match status" value="1"/>
</dbReference>
<dbReference type="PANTHER" id="PTHR48044">
    <property type="entry name" value="GLYCOSYLTRANSFERASE"/>
    <property type="match status" value="1"/>
</dbReference>
<feature type="compositionally biased region" description="Acidic residues" evidence="5">
    <location>
        <begin position="248"/>
        <end position="258"/>
    </location>
</feature>
<evidence type="ECO:0000256" key="2">
    <source>
        <dbReference type="ARBA" id="ARBA00022679"/>
    </source>
</evidence>
<name>A0A8D6ZQ77_MUSAM</name>
<evidence type="ECO:0000313" key="7">
    <source>
        <dbReference type="EMBL" id="CAG1834142.1"/>
    </source>
</evidence>
<dbReference type="Pfam" id="PF26168">
    <property type="entry name" value="Glyco_transf_N"/>
    <property type="match status" value="1"/>
</dbReference>
<protein>
    <recommendedName>
        <fullName evidence="4">Glycosyltransferase</fullName>
        <ecNumber evidence="4">2.4.1.-</ecNumber>
    </recommendedName>
</protein>
<proteinExistence type="inferred from homology"/>
<dbReference type="EC" id="2.4.1.-" evidence="4"/>
<organism evidence="7">
    <name type="scientific">Musa acuminata subsp. malaccensis</name>
    <name type="common">Wild banana</name>
    <name type="synonym">Musa malaccensis</name>
    <dbReference type="NCBI Taxonomy" id="214687"/>
    <lineage>
        <taxon>Eukaryota</taxon>
        <taxon>Viridiplantae</taxon>
        <taxon>Streptophyta</taxon>
        <taxon>Embryophyta</taxon>
        <taxon>Tracheophyta</taxon>
        <taxon>Spermatophyta</taxon>
        <taxon>Magnoliopsida</taxon>
        <taxon>Liliopsida</taxon>
        <taxon>Zingiberales</taxon>
        <taxon>Musaceae</taxon>
        <taxon>Musa</taxon>
    </lineage>
</organism>
<dbReference type="InterPro" id="IPR035595">
    <property type="entry name" value="UDP_glycos_trans_CS"/>
</dbReference>
<dbReference type="PANTHER" id="PTHR48044:SF29">
    <property type="entry name" value="GLYCOSYLTRANSFERASE"/>
    <property type="match status" value="1"/>
</dbReference>
<feature type="region of interest" description="Disordered" evidence="5">
    <location>
        <begin position="246"/>
        <end position="267"/>
    </location>
</feature>
<accession>A0A8D6ZQ77</accession>
<evidence type="ECO:0000256" key="4">
    <source>
        <dbReference type="RuleBase" id="RU362057"/>
    </source>
</evidence>
<evidence type="ECO:0000256" key="1">
    <source>
        <dbReference type="ARBA" id="ARBA00009995"/>
    </source>
</evidence>
<dbReference type="GO" id="GO:1901137">
    <property type="term" value="P:carbohydrate derivative biosynthetic process"/>
    <property type="evidence" value="ECO:0007669"/>
    <property type="project" value="UniProtKB-ARBA"/>
</dbReference>
<dbReference type="InterPro" id="IPR058980">
    <property type="entry name" value="Glyco_transf_N"/>
</dbReference>
<gene>
    <name evidence="7" type="ORF">GSMUA_222470.1</name>
</gene>
<dbReference type="Gene3D" id="3.40.50.2000">
    <property type="entry name" value="Glycogen Phosphorylase B"/>
    <property type="match status" value="2"/>
</dbReference>
<dbReference type="FunFam" id="3.40.50.2000:FF:000060">
    <property type="entry name" value="Glycosyltransferase"/>
    <property type="match status" value="1"/>
</dbReference>
<dbReference type="OrthoDB" id="905087at2759"/>
<dbReference type="EMBL" id="HG996474">
    <property type="protein sequence ID" value="CAG1834142.1"/>
    <property type="molecule type" value="Genomic_DNA"/>
</dbReference>
<evidence type="ECO:0000259" key="6">
    <source>
        <dbReference type="Pfam" id="PF26168"/>
    </source>
</evidence>
<keyword evidence="2 3" id="KW-0808">Transferase</keyword>
<evidence type="ECO:0000256" key="5">
    <source>
        <dbReference type="SAM" id="MobiDB-lite"/>
    </source>
</evidence>
<reference evidence="7" key="1">
    <citation type="submission" date="2021-03" db="EMBL/GenBank/DDBJ databases">
        <authorList>
            <consortium name="Genoscope - CEA"/>
            <person name="William W."/>
        </authorList>
    </citation>
    <scope>NUCLEOTIDE SEQUENCE</scope>
    <source>
        <strain evidence="7">Doubled-haploid Pahang</strain>
    </source>
</reference>
<dbReference type="InterPro" id="IPR002213">
    <property type="entry name" value="UDP_glucos_trans"/>
</dbReference>
<dbReference type="AlphaFoldDB" id="A0A8D6ZQ77"/>
<sequence length="496" mass="54898">MSSDKSRAGSMDSTGDDYRLRVVMLPWLAHGHASPFLELAKRLSRHDVFVHFCSTPANLVSMREQFDANAFPSIRLVELQLPALPGLPPDLHTTKHLPSHLMPTLKQAFDLAEPDFGLLLQALHPDLLIYDFLQPWAPLSAHRRNIPAIQFLTTAASSAAFFCHCIKRPTEEFPFPAMSLGVKENLEHIATMNRFANGMSDGERFLRCMDRSSGFIAIRTFREIEAKYIDYLSCVLDKEVVPVGPLVPDDDDDDDDDGSSGRDRLTVKDRETERSIMSWLGAKEKSSVVLATFGSEYFMCKEEMREVARGLELSGLSFIWVVRFPKDGILPTVAGDSSSWATALPSGFVERVVKGEGRGLVVEGWAPQRKILSHPGVGGFLTHCGWSSVVEAMKYGVPIIALPLQLDQPPNAKLVEELGVGMAVRKGKGVLGEFEGEEVAKGIRDVVVGEQGESVRRKARQMARVISRRDDEETKVLVEKMAALGEAAKRDGREVI</sequence>